<proteinExistence type="predicted"/>
<comment type="caution">
    <text evidence="2">The sequence shown here is derived from an EMBL/GenBank/DDBJ whole genome shotgun (WGS) entry which is preliminary data.</text>
</comment>
<keyword evidence="1" id="KW-0472">Membrane</keyword>
<dbReference type="Proteomes" id="UP000661193">
    <property type="component" value="Unassembled WGS sequence"/>
</dbReference>
<keyword evidence="1" id="KW-0812">Transmembrane</keyword>
<evidence type="ECO:0000313" key="3">
    <source>
        <dbReference type="Proteomes" id="UP000661193"/>
    </source>
</evidence>
<organism evidence="2 3">
    <name type="scientific">Micromonospora fiedleri</name>
    <dbReference type="NCBI Taxonomy" id="1157498"/>
    <lineage>
        <taxon>Bacteria</taxon>
        <taxon>Bacillati</taxon>
        <taxon>Actinomycetota</taxon>
        <taxon>Actinomycetes</taxon>
        <taxon>Micromonosporales</taxon>
        <taxon>Micromonosporaceae</taxon>
        <taxon>Micromonospora</taxon>
    </lineage>
</organism>
<keyword evidence="1" id="KW-1133">Transmembrane helix</keyword>
<evidence type="ECO:0000313" key="2">
    <source>
        <dbReference type="EMBL" id="MBL6280047.1"/>
    </source>
</evidence>
<gene>
    <name evidence="2" type="ORF">JMF97_28195</name>
</gene>
<feature type="transmembrane region" description="Helical" evidence="1">
    <location>
        <begin position="84"/>
        <end position="107"/>
    </location>
</feature>
<evidence type="ECO:0000256" key="1">
    <source>
        <dbReference type="SAM" id="Phobius"/>
    </source>
</evidence>
<feature type="transmembrane region" description="Helical" evidence="1">
    <location>
        <begin position="47"/>
        <end position="72"/>
    </location>
</feature>
<dbReference type="RefSeq" id="WP_203224288.1">
    <property type="nucleotide sequence ID" value="NZ_JAETXL010000014.1"/>
</dbReference>
<dbReference type="EMBL" id="JAETXL010000014">
    <property type="protein sequence ID" value="MBL6280047.1"/>
    <property type="molecule type" value="Genomic_DNA"/>
</dbReference>
<reference evidence="2 3" key="1">
    <citation type="submission" date="2021-01" db="EMBL/GenBank/DDBJ databases">
        <title>Genome sequencing of Micromonospora fiedleri MG-37.</title>
        <authorList>
            <person name="Moreland P.E.J."/>
            <person name="Stach J.E.M."/>
        </authorList>
    </citation>
    <scope>NUCLEOTIDE SEQUENCE [LARGE SCALE GENOMIC DNA]</scope>
    <source>
        <strain evidence="2 3">MG-37</strain>
    </source>
</reference>
<sequence length="151" mass="15366">MSSTTNRHAVGAAVAWVVFVAQAPFVYAGLLVYAWNTNGDPGGPLALPAMCCSLTCVGAALVPLLFVPAGWVGEITAKSGRLHMKLLVAFAVAAVLAMAYVAGLTVLTDGPTVVGTLLLCLCGAGAVLGPTAAYVGIIHRRLRTSSSNLDL</sequence>
<keyword evidence="3" id="KW-1185">Reference proteome</keyword>
<feature type="transmembrane region" description="Helical" evidence="1">
    <location>
        <begin position="113"/>
        <end position="137"/>
    </location>
</feature>
<protein>
    <submittedName>
        <fullName evidence="2">Uncharacterized protein</fullName>
    </submittedName>
</protein>
<name>A0ABS1UUK7_9ACTN</name>
<feature type="transmembrane region" description="Helical" evidence="1">
    <location>
        <begin position="12"/>
        <end position="35"/>
    </location>
</feature>
<accession>A0ABS1UUK7</accession>